<dbReference type="EMBL" id="GBRH01200179">
    <property type="protein sequence ID" value="JAD97716.1"/>
    <property type="molecule type" value="Transcribed_RNA"/>
</dbReference>
<organism evidence="1">
    <name type="scientific">Arundo donax</name>
    <name type="common">Giant reed</name>
    <name type="synonym">Donax arundinaceus</name>
    <dbReference type="NCBI Taxonomy" id="35708"/>
    <lineage>
        <taxon>Eukaryota</taxon>
        <taxon>Viridiplantae</taxon>
        <taxon>Streptophyta</taxon>
        <taxon>Embryophyta</taxon>
        <taxon>Tracheophyta</taxon>
        <taxon>Spermatophyta</taxon>
        <taxon>Magnoliopsida</taxon>
        <taxon>Liliopsida</taxon>
        <taxon>Poales</taxon>
        <taxon>Poaceae</taxon>
        <taxon>PACMAD clade</taxon>
        <taxon>Arundinoideae</taxon>
        <taxon>Arundineae</taxon>
        <taxon>Arundo</taxon>
    </lineage>
</organism>
<dbReference type="AlphaFoldDB" id="A0A0A9ECE7"/>
<protein>
    <submittedName>
        <fullName evidence="1">Uncharacterized protein</fullName>
    </submittedName>
</protein>
<evidence type="ECO:0000313" key="1">
    <source>
        <dbReference type="EMBL" id="JAD97716.1"/>
    </source>
</evidence>
<accession>A0A0A9ECE7</accession>
<reference evidence="1" key="2">
    <citation type="journal article" date="2015" name="Data Brief">
        <title>Shoot transcriptome of the giant reed, Arundo donax.</title>
        <authorList>
            <person name="Barrero R.A."/>
            <person name="Guerrero F.D."/>
            <person name="Moolhuijzen P."/>
            <person name="Goolsby J.A."/>
            <person name="Tidwell J."/>
            <person name="Bellgard S.E."/>
            <person name="Bellgard M.I."/>
        </authorList>
    </citation>
    <scope>NUCLEOTIDE SEQUENCE</scope>
    <source>
        <tissue evidence="1">Shoot tissue taken approximately 20 cm above the soil surface</tissue>
    </source>
</reference>
<proteinExistence type="predicted"/>
<sequence length="23" mass="2612">MPMLVPEQESHKLRYLLLAQGAS</sequence>
<reference evidence="1" key="1">
    <citation type="submission" date="2014-09" db="EMBL/GenBank/DDBJ databases">
        <authorList>
            <person name="Magalhaes I.L.F."/>
            <person name="Oliveira U."/>
            <person name="Santos F.R."/>
            <person name="Vidigal T.H.D.A."/>
            <person name="Brescovit A.D."/>
            <person name="Santos A.J."/>
        </authorList>
    </citation>
    <scope>NUCLEOTIDE SEQUENCE</scope>
    <source>
        <tissue evidence="1">Shoot tissue taken approximately 20 cm above the soil surface</tissue>
    </source>
</reference>
<name>A0A0A9ECE7_ARUDO</name>